<reference evidence="2 3" key="1">
    <citation type="submission" date="2024-04" db="EMBL/GenBank/DDBJ databases">
        <title>Tritrichomonas musculus Genome.</title>
        <authorList>
            <person name="Alves-Ferreira E."/>
            <person name="Grigg M."/>
            <person name="Lorenzi H."/>
            <person name="Galac M."/>
        </authorList>
    </citation>
    <scope>NUCLEOTIDE SEQUENCE [LARGE SCALE GENOMIC DNA]</scope>
    <source>
        <strain evidence="2 3">EAF2021</strain>
    </source>
</reference>
<feature type="coiled-coil region" evidence="1">
    <location>
        <begin position="175"/>
        <end position="209"/>
    </location>
</feature>
<comment type="caution">
    <text evidence="2">The sequence shown here is derived from an EMBL/GenBank/DDBJ whole genome shotgun (WGS) entry which is preliminary data.</text>
</comment>
<keyword evidence="3" id="KW-1185">Reference proteome</keyword>
<sequence>MVNHCQGQKIEINDDNVFELNFLANHFIIKTLSDSTVKYFSDHPYLATKLLFFNQFTDIFDMGKIIDIVKIFDQKTIEFFLKCLDIFGRSVSPLFGIVDFNKIPRKYIRRLLYDYKDTFDFNFINKDLLLEKFQIQIKLDCEKDIIKEGVIELKSKIQQINYKLSQLDKIIDEKIKSLLHGKQHIREEINQLETQQNQNSNEIQQLKDGPSVKEQLEELKIEVSRLKANETHSIRDGPSVKEQLKELKIAISLLKTNEVQSIKDDPLLEEQLNELKIEVSQLKENEVHSIRDGPSVKEQLEE</sequence>
<evidence type="ECO:0000313" key="2">
    <source>
        <dbReference type="EMBL" id="KAK8876355.1"/>
    </source>
</evidence>
<organism evidence="2 3">
    <name type="scientific">Tritrichomonas musculus</name>
    <dbReference type="NCBI Taxonomy" id="1915356"/>
    <lineage>
        <taxon>Eukaryota</taxon>
        <taxon>Metamonada</taxon>
        <taxon>Parabasalia</taxon>
        <taxon>Tritrichomonadida</taxon>
        <taxon>Tritrichomonadidae</taxon>
        <taxon>Tritrichomonas</taxon>
    </lineage>
</organism>
<gene>
    <name evidence="2" type="ORF">M9Y10_006553</name>
</gene>
<name>A0ABR2JGU3_9EUKA</name>
<evidence type="ECO:0000313" key="3">
    <source>
        <dbReference type="Proteomes" id="UP001470230"/>
    </source>
</evidence>
<dbReference type="Proteomes" id="UP001470230">
    <property type="component" value="Unassembled WGS sequence"/>
</dbReference>
<dbReference type="EMBL" id="JAPFFF010000012">
    <property type="protein sequence ID" value="KAK8876355.1"/>
    <property type="molecule type" value="Genomic_DNA"/>
</dbReference>
<proteinExistence type="predicted"/>
<accession>A0ABR2JGU3</accession>
<protein>
    <submittedName>
        <fullName evidence="2">Uncharacterized protein</fullName>
    </submittedName>
</protein>
<evidence type="ECO:0000256" key="1">
    <source>
        <dbReference type="SAM" id="Coils"/>
    </source>
</evidence>
<keyword evidence="1" id="KW-0175">Coiled coil</keyword>